<dbReference type="InterPro" id="IPR010856">
    <property type="entry name" value="Gig2-like"/>
</dbReference>
<dbReference type="SUPFAM" id="SSF51197">
    <property type="entry name" value="Clavaminate synthase-like"/>
    <property type="match status" value="1"/>
</dbReference>
<comment type="caution">
    <text evidence="1">The sequence shown here is derived from an EMBL/GenBank/DDBJ whole genome shotgun (WGS) entry which is preliminary data.</text>
</comment>
<evidence type="ECO:0000313" key="1">
    <source>
        <dbReference type="EMBL" id="CAH0047470.1"/>
    </source>
</evidence>
<accession>A0A9P0EGN1</accession>
<dbReference type="Gene3D" id="2.60.120.330">
    <property type="entry name" value="B-lactam Antibiotic, Isopenicillin N Synthase, Chain"/>
    <property type="match status" value="1"/>
</dbReference>
<organism evidence="1 2">
    <name type="scientific">Clonostachys solani</name>
    <dbReference type="NCBI Taxonomy" id="160281"/>
    <lineage>
        <taxon>Eukaryota</taxon>
        <taxon>Fungi</taxon>
        <taxon>Dikarya</taxon>
        <taxon>Ascomycota</taxon>
        <taxon>Pezizomycotina</taxon>
        <taxon>Sordariomycetes</taxon>
        <taxon>Hypocreomycetidae</taxon>
        <taxon>Hypocreales</taxon>
        <taxon>Bionectriaceae</taxon>
        <taxon>Clonostachys</taxon>
    </lineage>
</organism>
<gene>
    <name evidence="1" type="ORF">CSOL1703_00017361</name>
</gene>
<reference evidence="2" key="1">
    <citation type="submission" date="2019-06" db="EMBL/GenBank/DDBJ databases">
        <authorList>
            <person name="Broberg M."/>
        </authorList>
    </citation>
    <scope>NUCLEOTIDE SEQUENCE [LARGE SCALE GENOMIC DNA]</scope>
</reference>
<reference evidence="1 2" key="2">
    <citation type="submission" date="2021-10" db="EMBL/GenBank/DDBJ databases">
        <authorList>
            <person name="Piombo E."/>
        </authorList>
    </citation>
    <scope>NUCLEOTIDE SEQUENCE [LARGE SCALE GENOMIC DNA]</scope>
</reference>
<keyword evidence="2" id="KW-1185">Reference proteome</keyword>
<dbReference type="PANTHER" id="PTHR30613:SF1">
    <property type="entry name" value="DUF1479 DOMAIN PROTEIN (AFU_ORTHOLOGUE AFUA_5G09280)"/>
    <property type="match status" value="1"/>
</dbReference>
<dbReference type="PANTHER" id="PTHR30613">
    <property type="entry name" value="UNCHARACTERIZED PROTEIN YBIU-RELATED"/>
    <property type="match status" value="1"/>
</dbReference>
<proteinExistence type="predicted"/>
<dbReference type="InterPro" id="IPR027443">
    <property type="entry name" value="IPNS-like_sf"/>
</dbReference>
<dbReference type="OrthoDB" id="8249012at2759"/>
<protein>
    <recommendedName>
        <fullName evidence="3">DUF1479-domain-containing protein</fullName>
    </recommendedName>
</protein>
<name>A0A9P0EGN1_9HYPO</name>
<evidence type="ECO:0008006" key="3">
    <source>
        <dbReference type="Google" id="ProtNLM"/>
    </source>
</evidence>
<dbReference type="EMBL" id="CABFOC020000029">
    <property type="protein sequence ID" value="CAH0047470.1"/>
    <property type="molecule type" value="Genomic_DNA"/>
</dbReference>
<sequence>MAFVRPAIRTLRYPAVRRTHSSVRGLASAVLGNRSEGSIGDAFASLSTNNFELPPRFSSLKQQLVGQNGEAILDSWLRLLQHLEEETIPSINELSHSIIPEVNFSSIVENGGLLPENAKSLLKDRGTIVIRGLVSERQALEWKQSVREYVKKNPSTKGFPANDRQVYEIYWSKAQLEARAHQNMLLAQAALNLVWDKQEHDKVVLSEAVAYCDRLRMRMPGDKSFNLGPHLDGGSLERWEDQEYRKCYTEILEGHWEDHNAFNVSPRLNATVDMYNGPGGCSAFRSYQGWLSLSNCAPTNGSLRVFPDLKASTAYTLLRPFVTKTGDRWSLDTKSPIFHGTAMGAGQELLPSLHSHISPGGFVTIPTVRPGDAVFWHCDTAHMVEAEHQGTEDASVFYIPSFPLCNINASYLKRQRENFLGLRPPPDFPGGIGESEHVDAGSVAYLSPEGKRAMGCSPFDPNLASTPGEKSAYEFANKTLEFD</sequence>
<dbReference type="Pfam" id="PF07350">
    <property type="entry name" value="Gig2-like"/>
    <property type="match status" value="1"/>
</dbReference>
<dbReference type="Proteomes" id="UP000775872">
    <property type="component" value="Unassembled WGS sequence"/>
</dbReference>
<dbReference type="AlphaFoldDB" id="A0A9P0EGN1"/>
<evidence type="ECO:0000313" key="2">
    <source>
        <dbReference type="Proteomes" id="UP000775872"/>
    </source>
</evidence>